<keyword evidence="3" id="KW-0808">Transferase</keyword>
<evidence type="ECO:0000313" key="8">
    <source>
        <dbReference type="EMBL" id="CAE2202128.1"/>
    </source>
</evidence>
<dbReference type="PANTHER" id="PTHR45700">
    <property type="entry name" value="UBIQUITIN-PROTEIN LIGASE E3C"/>
    <property type="match status" value="1"/>
</dbReference>
<dbReference type="SMART" id="SM00119">
    <property type="entry name" value="HECTc"/>
    <property type="match status" value="1"/>
</dbReference>
<dbReference type="SUPFAM" id="SSF56204">
    <property type="entry name" value="Hect, E3 ligase catalytic domain"/>
    <property type="match status" value="1"/>
</dbReference>
<name>A0A6U6CBM7_9STRA</name>
<dbReference type="Pfam" id="PF00632">
    <property type="entry name" value="HECT"/>
    <property type="match status" value="1"/>
</dbReference>
<dbReference type="EMBL" id="HBKQ01001670">
    <property type="protein sequence ID" value="CAE2202128.1"/>
    <property type="molecule type" value="Transcribed_RNA"/>
</dbReference>
<dbReference type="Gene3D" id="3.90.1750.10">
    <property type="entry name" value="Hect, E3 ligase catalytic domains"/>
    <property type="match status" value="1"/>
</dbReference>
<gene>
    <name evidence="7" type="ORF">OAUR00152_LOCUS1062</name>
    <name evidence="8" type="ORF">OAUR00152_LOCUS1149</name>
</gene>
<dbReference type="EMBL" id="HBKQ01001559">
    <property type="protein sequence ID" value="CAE2201913.1"/>
    <property type="molecule type" value="Transcribed_RNA"/>
</dbReference>
<dbReference type="AlphaFoldDB" id="A0A6U6CBM7"/>
<evidence type="ECO:0000256" key="3">
    <source>
        <dbReference type="ARBA" id="ARBA00022679"/>
    </source>
</evidence>
<dbReference type="EC" id="2.3.2.26" evidence="2"/>
<keyword evidence="4 5" id="KW-0833">Ubl conjugation pathway</keyword>
<dbReference type="GO" id="GO:0000209">
    <property type="term" value="P:protein polyubiquitination"/>
    <property type="evidence" value="ECO:0007669"/>
    <property type="project" value="InterPro"/>
</dbReference>
<evidence type="ECO:0000256" key="4">
    <source>
        <dbReference type="ARBA" id="ARBA00022786"/>
    </source>
</evidence>
<feature type="domain" description="HECT" evidence="6">
    <location>
        <begin position="90"/>
        <end position="451"/>
    </location>
</feature>
<feature type="active site" description="Glycyl thioester intermediate" evidence="5">
    <location>
        <position position="419"/>
    </location>
</feature>
<evidence type="ECO:0000256" key="2">
    <source>
        <dbReference type="ARBA" id="ARBA00012485"/>
    </source>
</evidence>
<dbReference type="GO" id="GO:0061630">
    <property type="term" value="F:ubiquitin protein ligase activity"/>
    <property type="evidence" value="ECO:0007669"/>
    <property type="project" value="UniProtKB-EC"/>
</dbReference>
<dbReference type="PANTHER" id="PTHR45700:SF2">
    <property type="entry name" value="UBIQUITIN-PROTEIN LIGASE E3C"/>
    <property type="match status" value="1"/>
</dbReference>
<dbReference type="CDD" id="cd00078">
    <property type="entry name" value="HECTc"/>
    <property type="match status" value="1"/>
</dbReference>
<dbReference type="Gene3D" id="3.30.2160.10">
    <property type="entry name" value="Hect, E3 ligase catalytic domain"/>
    <property type="match status" value="1"/>
</dbReference>
<comment type="catalytic activity">
    <reaction evidence="1">
        <text>S-ubiquitinyl-[E2 ubiquitin-conjugating enzyme]-L-cysteine + [acceptor protein]-L-lysine = [E2 ubiquitin-conjugating enzyme]-L-cysteine + N(6)-ubiquitinyl-[acceptor protein]-L-lysine.</text>
        <dbReference type="EC" id="2.3.2.26"/>
    </reaction>
</comment>
<accession>A0A6U6CBM7</accession>
<reference evidence="7" key="1">
    <citation type="submission" date="2021-01" db="EMBL/GenBank/DDBJ databases">
        <authorList>
            <person name="Corre E."/>
            <person name="Pelletier E."/>
            <person name="Niang G."/>
            <person name="Scheremetjew M."/>
            <person name="Finn R."/>
            <person name="Kale V."/>
            <person name="Holt S."/>
            <person name="Cochrane G."/>
            <person name="Meng A."/>
            <person name="Brown T."/>
            <person name="Cohen L."/>
        </authorList>
    </citation>
    <scope>NUCLEOTIDE SEQUENCE</scope>
    <source>
        <strain evidence="7">Isolate 1302-5</strain>
    </source>
</reference>
<dbReference type="FunFam" id="3.30.2410.10:FF:000011">
    <property type="entry name" value="Putative Ubiquitin-protein ligase E3C"/>
    <property type="match status" value="1"/>
</dbReference>
<dbReference type="InterPro" id="IPR035983">
    <property type="entry name" value="Hect_E3_ubiquitin_ligase"/>
</dbReference>
<dbReference type="InterPro" id="IPR000569">
    <property type="entry name" value="HECT_dom"/>
</dbReference>
<sequence length="451" mass="50706">MARILTSIPQSLPFSRRVALFTSLLDADKLRTQDEERSFRQAMMRMQRDDLDDDENDQEWEFTGREKVEIRRDELYGDSMDQLNGLGKKLRRKVQVTFINQHGAQEAGIDGGGVFKEFLDDLIKDAFDPRTGHGHGGGGANSAPLFVESPVQTLQINPSLRPTPRVLSHYEFLGRVLGKAVYESVLVEPQFCLPFLHQLLGKRNALDDLKNLDPEYHRHLSGLRRMNGDDVESLHLHFEYNAGGGRTVELMPGGSSVPVTRRNVIRYVHLVAHAKLNASTSLQTRSFLRGFRDLVPPSWVRLFNPRELQRLIGGDDTVRGIDVDGLKRVTQYSGGYHPSQPIMTWFWEVLEEMSPQRQRAFLKFVTSCSRQPLLGFGALDPLPCVQQIHLRDGEGFGGGRGRAGGGNQGDVRLPTSSTCMNLLKLPKYPSKEILREKLLYAIEAGAGFELS</sequence>
<dbReference type="Gene3D" id="3.30.2410.10">
    <property type="entry name" value="Hect, E3 ligase catalytic domain"/>
    <property type="match status" value="1"/>
</dbReference>
<evidence type="ECO:0000256" key="1">
    <source>
        <dbReference type="ARBA" id="ARBA00000885"/>
    </source>
</evidence>
<proteinExistence type="predicted"/>
<organism evidence="7">
    <name type="scientific">Odontella aurita</name>
    <dbReference type="NCBI Taxonomy" id="265563"/>
    <lineage>
        <taxon>Eukaryota</taxon>
        <taxon>Sar</taxon>
        <taxon>Stramenopiles</taxon>
        <taxon>Ochrophyta</taxon>
        <taxon>Bacillariophyta</taxon>
        <taxon>Mediophyceae</taxon>
        <taxon>Biddulphiophycidae</taxon>
        <taxon>Eupodiscales</taxon>
        <taxon>Odontellaceae</taxon>
        <taxon>Odontella</taxon>
    </lineage>
</organism>
<evidence type="ECO:0000259" key="6">
    <source>
        <dbReference type="PROSITE" id="PS50237"/>
    </source>
</evidence>
<protein>
    <recommendedName>
        <fullName evidence="2">HECT-type E3 ubiquitin transferase</fullName>
        <ecNumber evidence="2">2.3.2.26</ecNumber>
    </recommendedName>
</protein>
<dbReference type="PROSITE" id="PS50237">
    <property type="entry name" value="HECT"/>
    <property type="match status" value="1"/>
</dbReference>
<evidence type="ECO:0000313" key="7">
    <source>
        <dbReference type="EMBL" id="CAE2201913.1"/>
    </source>
</evidence>
<dbReference type="GO" id="GO:0006511">
    <property type="term" value="P:ubiquitin-dependent protein catabolic process"/>
    <property type="evidence" value="ECO:0007669"/>
    <property type="project" value="TreeGrafter"/>
</dbReference>
<evidence type="ECO:0000256" key="5">
    <source>
        <dbReference type="PROSITE-ProRule" id="PRU00104"/>
    </source>
</evidence>
<dbReference type="InterPro" id="IPR044611">
    <property type="entry name" value="E3A/B/C-like"/>
</dbReference>